<reference evidence="2" key="1">
    <citation type="submission" date="2016-03" db="EMBL/GenBank/DDBJ databases">
        <authorList>
            <person name="Guldener U."/>
        </authorList>
    </citation>
    <scope>NUCLEOTIDE SEQUENCE [LARGE SCALE GENOMIC DNA]</scope>
    <source>
        <strain evidence="2">04CH-RAC-A.6.1</strain>
    </source>
</reference>
<dbReference type="EMBL" id="FJUX01000042">
    <property type="protein sequence ID" value="CZS99716.1"/>
    <property type="molecule type" value="Genomic_DNA"/>
</dbReference>
<protein>
    <recommendedName>
        <fullName evidence="3">PNPLA domain-containing protein</fullName>
    </recommendedName>
</protein>
<dbReference type="InterPro" id="IPR016035">
    <property type="entry name" value="Acyl_Trfase/lysoPLipase"/>
</dbReference>
<dbReference type="GO" id="GO:0047499">
    <property type="term" value="F:calcium-independent phospholipase A2 activity"/>
    <property type="evidence" value="ECO:0007669"/>
    <property type="project" value="TreeGrafter"/>
</dbReference>
<dbReference type="SUPFAM" id="SSF52151">
    <property type="entry name" value="FabD/lysophospholipase-like"/>
    <property type="match status" value="1"/>
</dbReference>
<dbReference type="AlphaFoldDB" id="A0A1E1KNW1"/>
<gene>
    <name evidence="1" type="ORF">RAG0_18052</name>
</gene>
<sequence>MSGFSGESSKLSKAAGLPIQDSVDTRGLCLLSLDGARVRGLSTLIILRYLMANIHDGLPPHEKRKPYEVFDLIGGTSTGGQGRPSYFTTL</sequence>
<proteinExistence type="predicted"/>
<keyword evidence="2" id="KW-1185">Reference proteome</keyword>
<evidence type="ECO:0000313" key="2">
    <source>
        <dbReference type="Proteomes" id="UP000178912"/>
    </source>
</evidence>
<evidence type="ECO:0008006" key="3">
    <source>
        <dbReference type="Google" id="ProtNLM"/>
    </source>
</evidence>
<accession>A0A1E1KNW1</accession>
<dbReference type="GO" id="GO:0016020">
    <property type="term" value="C:membrane"/>
    <property type="evidence" value="ECO:0007669"/>
    <property type="project" value="TreeGrafter"/>
</dbReference>
<dbReference type="PANTHER" id="PTHR24185:SF4">
    <property type="entry name" value="SERINE HYDROLASE, PUTATIVE (AFU_ORTHOLOGUE AFUA_2G07870)-RELATED"/>
    <property type="match status" value="1"/>
</dbReference>
<evidence type="ECO:0000313" key="1">
    <source>
        <dbReference type="EMBL" id="CZS99716.1"/>
    </source>
</evidence>
<organism evidence="1 2">
    <name type="scientific">Rhynchosporium agropyri</name>
    <dbReference type="NCBI Taxonomy" id="914238"/>
    <lineage>
        <taxon>Eukaryota</taxon>
        <taxon>Fungi</taxon>
        <taxon>Dikarya</taxon>
        <taxon>Ascomycota</taxon>
        <taxon>Pezizomycotina</taxon>
        <taxon>Leotiomycetes</taxon>
        <taxon>Helotiales</taxon>
        <taxon>Ploettnerulaceae</taxon>
        <taxon>Rhynchosporium</taxon>
    </lineage>
</organism>
<dbReference type="GO" id="GO:0019369">
    <property type="term" value="P:arachidonate metabolic process"/>
    <property type="evidence" value="ECO:0007669"/>
    <property type="project" value="TreeGrafter"/>
</dbReference>
<dbReference type="Gene3D" id="3.40.1090.10">
    <property type="entry name" value="Cytosolic phospholipase A2 catalytic domain"/>
    <property type="match status" value="1"/>
</dbReference>
<dbReference type="PANTHER" id="PTHR24185">
    <property type="entry name" value="CALCIUM-INDEPENDENT PHOSPHOLIPASE A2-GAMMA"/>
    <property type="match status" value="1"/>
</dbReference>
<dbReference type="Proteomes" id="UP000178912">
    <property type="component" value="Unassembled WGS sequence"/>
</dbReference>
<name>A0A1E1KNW1_9HELO</name>
<dbReference type="OrthoDB" id="1658288at2759"/>